<protein>
    <submittedName>
        <fullName evidence="1">Uncharacterized protein</fullName>
    </submittedName>
</protein>
<comment type="caution">
    <text evidence="1">The sequence shown here is derived from an EMBL/GenBank/DDBJ whole genome shotgun (WGS) entry which is preliminary data.</text>
</comment>
<sequence length="147" mass="16197">MCLFLTVHMFEMANRASQDNHRAPGPPNSTIRSAACVFLFSLLRIDSITSLPRMYHVGLPTKSIRMDSGILNHVCPVARPIMTSPAPSPMAKLLTAPAEQVWESEPSTSIPGSALSLTNSVWRMVYYTPIVSRRTGHAYQVRSTLSP</sequence>
<name>K2SH06_MACPH</name>
<dbReference type="AlphaFoldDB" id="K2SH06"/>
<dbReference type="HOGENOM" id="CLU_1768443_0_0_1"/>
<dbReference type="VEuPathDB" id="FungiDB:MPH_06681"/>
<reference evidence="1 2" key="1">
    <citation type="journal article" date="2012" name="BMC Genomics">
        <title>Tools to kill: Genome of one of the most destructive plant pathogenic fungi Macrophomina phaseolina.</title>
        <authorList>
            <person name="Islam M.S."/>
            <person name="Haque M.S."/>
            <person name="Islam M.M."/>
            <person name="Emdad E.M."/>
            <person name="Halim A."/>
            <person name="Hossen Q.M.M."/>
            <person name="Hossain M.Z."/>
            <person name="Ahmed B."/>
            <person name="Rahim S."/>
            <person name="Rahman M.S."/>
            <person name="Alam M.M."/>
            <person name="Hou S."/>
            <person name="Wan X."/>
            <person name="Saito J.A."/>
            <person name="Alam M."/>
        </authorList>
    </citation>
    <scope>NUCLEOTIDE SEQUENCE [LARGE SCALE GENOMIC DNA]</scope>
    <source>
        <strain evidence="1 2">MS6</strain>
    </source>
</reference>
<dbReference type="EMBL" id="AHHD01000285">
    <property type="protein sequence ID" value="EKG16115.1"/>
    <property type="molecule type" value="Genomic_DNA"/>
</dbReference>
<proteinExistence type="predicted"/>
<dbReference type="InParanoid" id="K2SH06"/>
<gene>
    <name evidence="1" type="ORF">MPH_06681</name>
</gene>
<dbReference type="Proteomes" id="UP000007129">
    <property type="component" value="Unassembled WGS sequence"/>
</dbReference>
<evidence type="ECO:0000313" key="1">
    <source>
        <dbReference type="EMBL" id="EKG16115.1"/>
    </source>
</evidence>
<organism evidence="1 2">
    <name type="scientific">Macrophomina phaseolina (strain MS6)</name>
    <name type="common">Charcoal rot fungus</name>
    <dbReference type="NCBI Taxonomy" id="1126212"/>
    <lineage>
        <taxon>Eukaryota</taxon>
        <taxon>Fungi</taxon>
        <taxon>Dikarya</taxon>
        <taxon>Ascomycota</taxon>
        <taxon>Pezizomycotina</taxon>
        <taxon>Dothideomycetes</taxon>
        <taxon>Dothideomycetes incertae sedis</taxon>
        <taxon>Botryosphaeriales</taxon>
        <taxon>Botryosphaeriaceae</taxon>
        <taxon>Macrophomina</taxon>
    </lineage>
</organism>
<accession>K2SH06</accession>
<evidence type="ECO:0000313" key="2">
    <source>
        <dbReference type="Proteomes" id="UP000007129"/>
    </source>
</evidence>